<comment type="caution">
    <text evidence="1">The sequence shown here is derived from an EMBL/GenBank/DDBJ whole genome shotgun (WGS) entry which is preliminary data.</text>
</comment>
<name>A0AAD8VP38_LOLMU</name>
<dbReference type="Proteomes" id="UP001231189">
    <property type="component" value="Unassembled WGS sequence"/>
</dbReference>
<keyword evidence="2" id="KW-1185">Reference proteome</keyword>
<evidence type="ECO:0000313" key="1">
    <source>
        <dbReference type="EMBL" id="KAK1613924.1"/>
    </source>
</evidence>
<gene>
    <name evidence="1" type="ORF">QYE76_019441</name>
</gene>
<evidence type="ECO:0000313" key="2">
    <source>
        <dbReference type="Proteomes" id="UP001231189"/>
    </source>
</evidence>
<dbReference type="EMBL" id="JAUUTY010000006">
    <property type="protein sequence ID" value="KAK1613924.1"/>
    <property type="molecule type" value="Genomic_DNA"/>
</dbReference>
<organism evidence="1 2">
    <name type="scientific">Lolium multiflorum</name>
    <name type="common">Italian ryegrass</name>
    <name type="synonym">Lolium perenne subsp. multiflorum</name>
    <dbReference type="NCBI Taxonomy" id="4521"/>
    <lineage>
        <taxon>Eukaryota</taxon>
        <taxon>Viridiplantae</taxon>
        <taxon>Streptophyta</taxon>
        <taxon>Embryophyta</taxon>
        <taxon>Tracheophyta</taxon>
        <taxon>Spermatophyta</taxon>
        <taxon>Magnoliopsida</taxon>
        <taxon>Liliopsida</taxon>
        <taxon>Poales</taxon>
        <taxon>Poaceae</taxon>
        <taxon>BOP clade</taxon>
        <taxon>Pooideae</taxon>
        <taxon>Poodae</taxon>
        <taxon>Poeae</taxon>
        <taxon>Poeae Chloroplast Group 2 (Poeae type)</taxon>
        <taxon>Loliodinae</taxon>
        <taxon>Loliinae</taxon>
        <taxon>Lolium</taxon>
    </lineage>
</organism>
<protein>
    <submittedName>
        <fullName evidence="1">Uncharacterized protein</fullName>
    </submittedName>
</protein>
<reference evidence="1" key="1">
    <citation type="submission" date="2023-07" db="EMBL/GenBank/DDBJ databases">
        <title>A chromosome-level genome assembly of Lolium multiflorum.</title>
        <authorList>
            <person name="Chen Y."/>
            <person name="Copetti D."/>
            <person name="Kolliker R."/>
            <person name="Studer B."/>
        </authorList>
    </citation>
    <scope>NUCLEOTIDE SEQUENCE</scope>
    <source>
        <strain evidence="1">02402/16</strain>
        <tissue evidence="1">Leaf</tissue>
    </source>
</reference>
<accession>A0AAD8VP38</accession>
<sequence length="191" mass="19928">MDKNLATAAAVLEGGAGAGAAAPAGAVADGGEVAAGAALGGGAGVAVAAAGAGAVTNGAAAGGGAARTAAEKEAIYKEIDALYEANEYVESCEYNTDDDIDEDNFEYYVQRQLKKFESQKLKTLHRGRHVCPFCPYKVKDGLLASLEMHAMDTRNGAREWQGKADHEALARFVLGPRLPHSGRIPKRRRNI</sequence>
<proteinExistence type="predicted"/>
<dbReference type="AlphaFoldDB" id="A0AAD8VP38"/>